<comment type="caution">
    <text evidence="2">The sequence shown here is derived from an EMBL/GenBank/DDBJ whole genome shotgun (WGS) entry which is preliminary data.</text>
</comment>
<evidence type="ECO:0000259" key="1">
    <source>
        <dbReference type="PROSITE" id="PS50093"/>
    </source>
</evidence>
<feature type="domain" description="PKD" evidence="1">
    <location>
        <begin position="877"/>
        <end position="963"/>
    </location>
</feature>
<dbReference type="SMART" id="SM00089">
    <property type="entry name" value="PKD"/>
    <property type="match status" value="8"/>
</dbReference>
<name>A0A0J1II07_NIACI</name>
<organism evidence="2 3">
    <name type="scientific">Niallia circulans</name>
    <name type="common">Bacillus circulans</name>
    <dbReference type="NCBI Taxonomy" id="1397"/>
    <lineage>
        <taxon>Bacteria</taxon>
        <taxon>Bacillati</taxon>
        <taxon>Bacillota</taxon>
        <taxon>Bacilli</taxon>
        <taxon>Bacillales</taxon>
        <taxon>Bacillaceae</taxon>
        <taxon>Niallia</taxon>
    </lineage>
</organism>
<dbReference type="PROSITE" id="PS50093">
    <property type="entry name" value="PKD"/>
    <property type="match status" value="2"/>
</dbReference>
<dbReference type="Pfam" id="PF18911">
    <property type="entry name" value="PKD_4"/>
    <property type="match status" value="5"/>
</dbReference>
<dbReference type="Pfam" id="PF00801">
    <property type="entry name" value="PKD"/>
    <property type="match status" value="1"/>
</dbReference>
<sequence>MVNIKKFTLAILLLTTLTLILFINDSKVVHADTGDEDIYNVTSIVKNEWDSLIGTKDMSMTSGRKIVYDVYQNKYVSNGYNIVNKDFRKGNQPYIRFSGWAVLFGYKNHGSNGQETYIVAKSVETGTEKIYKAVQGGLDATEDLEYNNQGPGIYNECPAGSTNRWNTDCNMRYEDVGFHAYLPLKELFKSTGDKQTYRLFIVKRLGSHMVYTPLILPFDFSNKSYDGGTLSLSSGINANNLNMNSEGVLRRSTPRESAPSVIADLGSDRYFTQGKVYKEIDYEESQTAIWYGVTSPHDSNKKKWANTAYWTFQGDPAILGFMPNQPPIVKWDWKPSNTVYNDTTVSIVNSTSDPDGDPLTYLWERKPYGTSDSNYVKISTARTPSSFKIGKGDYTYKLTVSDGRHTVVVGHALYVINRPPVASWEWNNGSLGNTVYNDTSVGIINSSTDKDGDSLSYTWERKPYGTSDSNYVKFSTAKTPPNFTIAKGNYTYKLTVSDGEAESVVGHALYVVNRPPVANFSYSPGTIYNDTKVTFTNESSDPDKVDTLRYTWEAQGPNESSWTSFSNSTNPTKVFNKKGIWKVRLTVSDGEASHNITKNITVQNRTPVADFSWSPSTIYNDTSVSFSNKSTDADGDSLTFKWETQRPNETTWNTISSSKDPSYTLNKKGIWKVRLTVSDGEASHNVTKNITVQNRAPVADFSWSPSTIYNDTSVSFSNKSTDADGDSLTFKWETQRPNETTWNTISSSKDPSYTLNKKGIWKVRLTVSDGEASHNVTKNITVQNRAPVADFSWSPSTIYNDTSVSFSNKSTDADGDSLTFKWETQRPNETTWNTISSSKDPSYTLNKKGIWKVRLTVSDGEASHNVTKNITVQNRAPVADFSWSPSTIYNDTSVSFTNKSTDADKDSLTFKWEVQKPNESTWSTISTSKEPSYTLNKKGVWKVRLTVSDGEASHNVTKNITVQNRIPVADFTWSPSTIYNDTSVSFTNKSSDADKDSLTFKWEAQKPNETTWRTISTSKDPSYTLNKKGVWKVRLTVSDGEASHNVTKNITVQNRAPVADFSWNPSTVYNDTTVSFTNSSSDIDGDPLTNIWEYQEPNKTTWTKFSTEKNPKNIFTKVGEYKIKLTVTDDDGATGTKEKTLKITNRPPQVTLTYTPKDVYEGDTVNVCIKVIDLDKQPMTVKLFLKKDYGTKQTILTKSNINSGEEVCYVFVPDVGNYEFTTEVDDGHDKTTVDISFYAKPLIIKGHVNHTVDWKKKHEKLGNTLDKFFSGEKFLLEADTSPYETIYVKSTLSAVQMDNKNTTSPVDLNKVTNILYNGSLYEEKHQYYPTMLKVGEAKFEFEVKYKNGVIKKDTVKINIIDNAFKSSKYHRKF</sequence>
<reference evidence="2 3" key="1">
    <citation type="submission" date="2015-05" db="EMBL/GenBank/DDBJ databases">
        <title>Whole genome sequence and identification of bacterial endophytes from Costus igneus.</title>
        <authorList>
            <person name="Lee Y.P."/>
            <person name="Gan H.M."/>
            <person name="Eng W."/>
            <person name="Wheatley M.S."/>
            <person name="Caraballo A."/>
            <person name="Polter S."/>
            <person name="Savka M.A."/>
            <person name="Hudson A.O."/>
        </authorList>
    </citation>
    <scope>NUCLEOTIDE SEQUENCE [LARGE SCALE GENOMIC DNA]</scope>
    <source>
        <strain evidence="2 3">RIT379</strain>
    </source>
</reference>
<evidence type="ECO:0000313" key="2">
    <source>
        <dbReference type="EMBL" id="KLV25541.1"/>
    </source>
</evidence>
<dbReference type="Proteomes" id="UP000036045">
    <property type="component" value="Unassembled WGS sequence"/>
</dbReference>
<dbReference type="InterPro" id="IPR035986">
    <property type="entry name" value="PKD_dom_sf"/>
</dbReference>
<keyword evidence="3" id="KW-1185">Reference proteome</keyword>
<evidence type="ECO:0000313" key="3">
    <source>
        <dbReference type="Proteomes" id="UP000036045"/>
    </source>
</evidence>
<accession>A0A0J1II07</accession>
<dbReference type="PATRIC" id="fig|1397.4.peg.1253"/>
<dbReference type="Gene3D" id="2.60.40.10">
    <property type="entry name" value="Immunoglobulins"/>
    <property type="match status" value="9"/>
</dbReference>
<dbReference type="InterPro" id="IPR013783">
    <property type="entry name" value="Ig-like_fold"/>
</dbReference>
<dbReference type="RefSeq" id="WP_047943183.1">
    <property type="nucleotide sequence ID" value="NZ_LDPH01000015.1"/>
</dbReference>
<dbReference type="SUPFAM" id="SSF49299">
    <property type="entry name" value="PKD domain"/>
    <property type="match status" value="6"/>
</dbReference>
<gene>
    <name evidence="2" type="ORF">ABW02_15360</name>
</gene>
<dbReference type="InterPro" id="IPR022409">
    <property type="entry name" value="PKD/Chitinase_dom"/>
</dbReference>
<protein>
    <recommendedName>
        <fullName evidence="1">PKD domain-containing protein</fullName>
    </recommendedName>
</protein>
<dbReference type="InterPro" id="IPR000601">
    <property type="entry name" value="PKD_dom"/>
</dbReference>
<dbReference type="EMBL" id="LDPH01000015">
    <property type="protein sequence ID" value="KLV25541.1"/>
    <property type="molecule type" value="Genomic_DNA"/>
</dbReference>
<dbReference type="OrthoDB" id="2905884at2"/>
<feature type="domain" description="PKD" evidence="1">
    <location>
        <begin position="1085"/>
        <end position="1144"/>
    </location>
</feature>
<dbReference type="CDD" id="cd00146">
    <property type="entry name" value="PKD"/>
    <property type="match status" value="2"/>
</dbReference>
<proteinExistence type="predicted"/>